<organism evidence="2 3">
    <name type="scientific">Forsythia ovata</name>
    <dbReference type="NCBI Taxonomy" id="205694"/>
    <lineage>
        <taxon>Eukaryota</taxon>
        <taxon>Viridiplantae</taxon>
        <taxon>Streptophyta</taxon>
        <taxon>Embryophyta</taxon>
        <taxon>Tracheophyta</taxon>
        <taxon>Spermatophyta</taxon>
        <taxon>Magnoliopsida</taxon>
        <taxon>eudicotyledons</taxon>
        <taxon>Gunneridae</taxon>
        <taxon>Pentapetalae</taxon>
        <taxon>asterids</taxon>
        <taxon>lamiids</taxon>
        <taxon>Lamiales</taxon>
        <taxon>Oleaceae</taxon>
        <taxon>Forsythieae</taxon>
        <taxon>Forsythia</taxon>
    </lineage>
</organism>
<accession>A0ABD1UWB9</accession>
<evidence type="ECO:0000313" key="3">
    <source>
        <dbReference type="Proteomes" id="UP001604277"/>
    </source>
</evidence>
<dbReference type="AlphaFoldDB" id="A0ABD1UWB9"/>
<protein>
    <submittedName>
        <fullName evidence="2">Uncharacterized protein</fullName>
    </submittedName>
</protein>
<reference evidence="3" key="1">
    <citation type="submission" date="2024-07" db="EMBL/GenBank/DDBJ databases">
        <title>Two chromosome-level genome assemblies of Korean endemic species Abeliophyllum distichum and Forsythia ovata (Oleaceae).</title>
        <authorList>
            <person name="Jang H."/>
        </authorList>
    </citation>
    <scope>NUCLEOTIDE SEQUENCE [LARGE SCALE GENOMIC DNA]</scope>
</reference>
<sequence>MPKSVTRIDGDKEKDGNHVRSAKANKEEHISLSEWQLTIESKKNREELMWHLILRFVKMCYRSLYQLPSFARHSKKNQEAETPGHSVSIKTLFIFMINDRRRQGNYILKIMPCYASSEGKNGLIKAVWGGFFLEKMVAVDVLWFGDNDSDQ</sequence>
<dbReference type="Proteomes" id="UP001604277">
    <property type="component" value="Unassembled WGS sequence"/>
</dbReference>
<name>A0ABD1UWB9_9LAMI</name>
<keyword evidence="3" id="KW-1185">Reference proteome</keyword>
<feature type="region of interest" description="Disordered" evidence="1">
    <location>
        <begin position="1"/>
        <end position="25"/>
    </location>
</feature>
<evidence type="ECO:0000256" key="1">
    <source>
        <dbReference type="SAM" id="MobiDB-lite"/>
    </source>
</evidence>
<gene>
    <name evidence="2" type="ORF">Fot_21925</name>
</gene>
<proteinExistence type="predicted"/>
<evidence type="ECO:0000313" key="2">
    <source>
        <dbReference type="EMBL" id="KAL2529324.1"/>
    </source>
</evidence>
<dbReference type="EMBL" id="JBFOLJ010000006">
    <property type="protein sequence ID" value="KAL2529324.1"/>
    <property type="molecule type" value="Genomic_DNA"/>
</dbReference>
<comment type="caution">
    <text evidence="2">The sequence shown here is derived from an EMBL/GenBank/DDBJ whole genome shotgun (WGS) entry which is preliminary data.</text>
</comment>